<keyword evidence="6 11" id="KW-0347">Helicase</keyword>
<keyword evidence="2 11" id="KW-0235">DNA replication</keyword>
<organism evidence="13 14">
    <name type="scientific">Rhodopseudomonas telluris</name>
    <dbReference type="NCBI Taxonomy" id="644215"/>
    <lineage>
        <taxon>Bacteria</taxon>
        <taxon>Pseudomonadati</taxon>
        <taxon>Pseudomonadota</taxon>
        <taxon>Alphaproteobacteria</taxon>
        <taxon>Hyphomicrobiales</taxon>
        <taxon>Nitrobacteraceae</taxon>
        <taxon>Rhodopseudomonas</taxon>
    </lineage>
</organism>
<dbReference type="SMART" id="SM00490">
    <property type="entry name" value="HELICc"/>
    <property type="match status" value="1"/>
</dbReference>
<feature type="binding site" evidence="11">
    <location>
        <position position="447"/>
    </location>
    <ligand>
        <name>Zn(2+)</name>
        <dbReference type="ChEBI" id="CHEBI:29105"/>
        <label>1</label>
    </ligand>
</feature>
<evidence type="ECO:0000313" key="13">
    <source>
        <dbReference type="EMBL" id="MFC0240642.1"/>
    </source>
</evidence>
<evidence type="ECO:0000256" key="3">
    <source>
        <dbReference type="ARBA" id="ARBA00022723"/>
    </source>
</evidence>
<comment type="function">
    <text evidence="11">Initiates the restart of stalled replication forks, which reloads the replicative helicase on sites other than the origin of replication. Recognizes and binds to abandoned replication forks and remodels them to uncover a helicase loading site. Promotes assembly of the primosome at these replication forks.</text>
</comment>
<dbReference type="InterPro" id="IPR027417">
    <property type="entry name" value="P-loop_NTPase"/>
</dbReference>
<dbReference type="Pfam" id="PF18319">
    <property type="entry name" value="Zn_ribbon_PriA"/>
    <property type="match status" value="1"/>
</dbReference>
<dbReference type="Pfam" id="PF18074">
    <property type="entry name" value="PriA_C"/>
    <property type="match status" value="1"/>
</dbReference>
<keyword evidence="10 11" id="KW-0413">Isomerase</keyword>
<evidence type="ECO:0000256" key="6">
    <source>
        <dbReference type="ARBA" id="ARBA00022806"/>
    </source>
</evidence>
<keyword evidence="9 11" id="KW-0238">DNA-binding</keyword>
<comment type="caution">
    <text evidence="13">The sequence shown here is derived from an EMBL/GenBank/DDBJ whole genome shotgun (WGS) entry which is preliminary data.</text>
</comment>
<keyword evidence="3 11" id="KW-0479">Metal-binding</keyword>
<comment type="subunit">
    <text evidence="11">Component of the replication restart primosome.</text>
</comment>
<dbReference type="Pfam" id="PF00270">
    <property type="entry name" value="DEAD"/>
    <property type="match status" value="1"/>
</dbReference>
<dbReference type="PANTHER" id="PTHR30580:SF0">
    <property type="entry name" value="PRIMOSOMAL PROTEIN N"/>
    <property type="match status" value="1"/>
</dbReference>
<evidence type="ECO:0000256" key="10">
    <source>
        <dbReference type="ARBA" id="ARBA00023235"/>
    </source>
</evidence>
<feature type="binding site" evidence="11">
    <location>
        <position position="471"/>
    </location>
    <ligand>
        <name>Zn(2+)</name>
        <dbReference type="ChEBI" id="CHEBI:29105"/>
        <label>2</label>
    </ligand>
</feature>
<keyword evidence="5 11" id="KW-0378">Hydrolase</keyword>
<keyword evidence="14" id="KW-1185">Reference proteome</keyword>
<dbReference type="InterPro" id="IPR014001">
    <property type="entry name" value="Helicase_ATP-bd"/>
</dbReference>
<evidence type="ECO:0000256" key="5">
    <source>
        <dbReference type="ARBA" id="ARBA00022801"/>
    </source>
</evidence>
<accession>A0ABV6ER41</accession>
<sequence>MDDSRTSPASPSAMRVVDVQVPVAVDQAYSYRVPRGLELKPGDVVGVPLGPREVLGVVWAENPNPDPRLHNRLKDVSEKLDVPPLREELRRMVDWVATYTLSPRGQVLRMTLRMGEHLGPERQRMGVRLVGSPPQRMTPARRRLLEILSDGLLHSKSDVAKEAGVSPGVIDGLVDEGTLSVEAMPREPAAPIPDPDFSPADFSPDQAKAAETMRELVQAGGGFRAALLDGVTGSGKTEVYFEAVAEVIRQGRQTLILMPEIALTGQFLDRFALRFGVRPLEWHSELTPRTRARNWAAIAAGEARVVVGARSALFLPYGDLGLIIVDEEHDQAYKQEDGAHYHARDMAVVRASIAKIPIVLASATPSVETEVNARKGRYQRIPLPSRFGGQHMPQIEAIDLRRAPPARGRFISPVLAEQIGHAIEKREQALLFLNRRGYAPLTLCRACGHRFACTICDAWLVDHRFRQRLVCHHCGFSMPRPHQCPHCGAEESLVAIGPGVERLQEEAASLFPNARTMVLSSDLITSIETMRSELNEIAEGRVDIIIGTQLVAKGHNFPRLNLVGVVDADLGLSNGDPRAAERTFQLLNQVIGRAGREQGRGVGFLQTHQPEHPVMKALVACDREAFYASEIDIRERTLYPPFGRLASLIISAGDRPTAEGFARKLAGCAPVDERVQVLGPAEAPLAVIKGRYRFRLLVKSVRSFDLSNYLRSWLALGPKTKGNLKLEVDVDPQSFL</sequence>
<dbReference type="Pfam" id="PF17764">
    <property type="entry name" value="PriA_3primeBD"/>
    <property type="match status" value="1"/>
</dbReference>
<evidence type="ECO:0000256" key="11">
    <source>
        <dbReference type="HAMAP-Rule" id="MF_00983"/>
    </source>
</evidence>
<evidence type="ECO:0000256" key="1">
    <source>
        <dbReference type="ARBA" id="ARBA00022515"/>
    </source>
</evidence>
<dbReference type="RefSeq" id="WP_378386725.1">
    <property type="nucleotide sequence ID" value="NZ_JBHLWM010000003.1"/>
</dbReference>
<feature type="binding site" evidence="11">
    <location>
        <position position="444"/>
    </location>
    <ligand>
        <name>Zn(2+)</name>
        <dbReference type="ChEBI" id="CHEBI:29105"/>
        <label>1</label>
    </ligand>
</feature>
<gene>
    <name evidence="11" type="primary">priA</name>
    <name evidence="13" type="ORF">ACFFJ6_09205</name>
</gene>
<dbReference type="NCBIfam" id="TIGR00595">
    <property type="entry name" value="priA"/>
    <property type="match status" value="1"/>
</dbReference>
<comment type="catalytic activity">
    <reaction evidence="11">
        <text>ATP + H2O = ADP + phosphate + H(+)</text>
        <dbReference type="Rhea" id="RHEA:13065"/>
        <dbReference type="ChEBI" id="CHEBI:15377"/>
        <dbReference type="ChEBI" id="CHEBI:15378"/>
        <dbReference type="ChEBI" id="CHEBI:30616"/>
        <dbReference type="ChEBI" id="CHEBI:43474"/>
        <dbReference type="ChEBI" id="CHEBI:456216"/>
        <dbReference type="EC" id="5.6.2.4"/>
    </reaction>
</comment>
<evidence type="ECO:0000256" key="9">
    <source>
        <dbReference type="ARBA" id="ARBA00023125"/>
    </source>
</evidence>
<dbReference type="InterPro" id="IPR011545">
    <property type="entry name" value="DEAD/DEAH_box_helicase_dom"/>
</dbReference>
<feature type="binding site" evidence="11">
    <location>
        <position position="487"/>
    </location>
    <ligand>
        <name>Zn(2+)</name>
        <dbReference type="ChEBI" id="CHEBI:29105"/>
        <label>1</label>
    </ligand>
</feature>
<dbReference type="SUPFAM" id="SSF161219">
    <property type="entry name" value="CHY zinc finger-like"/>
    <property type="match status" value="1"/>
</dbReference>
<dbReference type="CDD" id="cd17929">
    <property type="entry name" value="DEXHc_priA"/>
    <property type="match status" value="1"/>
</dbReference>
<dbReference type="HAMAP" id="MF_00983">
    <property type="entry name" value="PriA"/>
    <property type="match status" value="1"/>
</dbReference>
<dbReference type="InterPro" id="IPR005259">
    <property type="entry name" value="PriA"/>
</dbReference>
<dbReference type="GO" id="GO:0016787">
    <property type="term" value="F:hydrolase activity"/>
    <property type="evidence" value="ECO:0007669"/>
    <property type="project" value="UniProtKB-KW"/>
</dbReference>
<dbReference type="InterPro" id="IPR041236">
    <property type="entry name" value="PriA_C"/>
</dbReference>
<keyword evidence="4 11" id="KW-0547">Nucleotide-binding</keyword>
<evidence type="ECO:0000256" key="4">
    <source>
        <dbReference type="ARBA" id="ARBA00022741"/>
    </source>
</evidence>
<evidence type="ECO:0000256" key="2">
    <source>
        <dbReference type="ARBA" id="ARBA00022705"/>
    </source>
</evidence>
<dbReference type="Proteomes" id="UP001589775">
    <property type="component" value="Unassembled WGS sequence"/>
</dbReference>
<dbReference type="EMBL" id="JBHLWM010000003">
    <property type="protein sequence ID" value="MFC0240642.1"/>
    <property type="molecule type" value="Genomic_DNA"/>
</dbReference>
<comment type="cofactor">
    <cofactor evidence="11">
        <name>Zn(2+)</name>
        <dbReference type="ChEBI" id="CHEBI:29105"/>
    </cofactor>
    <text evidence="11">Binds 2 zinc ions per subunit.</text>
</comment>
<evidence type="ECO:0000259" key="12">
    <source>
        <dbReference type="PROSITE" id="PS51192"/>
    </source>
</evidence>
<feature type="binding site" evidence="11">
    <location>
        <position position="484"/>
    </location>
    <ligand>
        <name>Zn(2+)</name>
        <dbReference type="ChEBI" id="CHEBI:29105"/>
        <label>1</label>
    </ligand>
</feature>
<keyword evidence="1 11" id="KW-0639">Primosome</keyword>
<keyword evidence="8 11" id="KW-0067">ATP-binding</keyword>
<dbReference type="InterPro" id="IPR040498">
    <property type="entry name" value="PriA_CRR"/>
</dbReference>
<name>A0ABV6ER41_9BRAD</name>
<comment type="catalytic activity">
    <reaction evidence="11">
        <text>Couples ATP hydrolysis with the unwinding of duplex DNA by translocating in the 3'-5' direction.</text>
        <dbReference type="EC" id="5.6.2.4"/>
    </reaction>
</comment>
<reference evidence="13 14" key="1">
    <citation type="submission" date="2024-09" db="EMBL/GenBank/DDBJ databases">
        <authorList>
            <person name="Sun Q."/>
            <person name="Mori K."/>
        </authorList>
    </citation>
    <scope>NUCLEOTIDE SEQUENCE [LARGE SCALE GENOMIC DNA]</scope>
    <source>
        <strain evidence="13 14">KCTC 23279</strain>
    </source>
</reference>
<protein>
    <recommendedName>
        <fullName evidence="11">Replication restart protein PriA</fullName>
    </recommendedName>
    <alternativeName>
        <fullName evidence="11">ATP-dependent DNA helicase PriA</fullName>
        <ecNumber evidence="11">5.6.2.4</ecNumber>
    </alternativeName>
    <alternativeName>
        <fullName evidence="11">DNA 3'-5' helicase PriA</fullName>
    </alternativeName>
</protein>
<evidence type="ECO:0000313" key="14">
    <source>
        <dbReference type="Proteomes" id="UP001589775"/>
    </source>
</evidence>
<dbReference type="Gene3D" id="3.40.1440.60">
    <property type="entry name" value="PriA, 3(prime) DNA-binding domain"/>
    <property type="match status" value="1"/>
</dbReference>
<feature type="binding site" evidence="11">
    <location>
        <position position="474"/>
    </location>
    <ligand>
        <name>Zn(2+)</name>
        <dbReference type="ChEBI" id="CHEBI:29105"/>
        <label>2</label>
    </ligand>
</feature>
<dbReference type="SMART" id="SM00487">
    <property type="entry name" value="DEXDc"/>
    <property type="match status" value="1"/>
</dbReference>
<dbReference type="InterPro" id="IPR037274">
    <property type="entry name" value="Znf_CHY_sf"/>
</dbReference>
<feature type="binding site" evidence="11">
    <location>
        <position position="456"/>
    </location>
    <ligand>
        <name>Zn(2+)</name>
        <dbReference type="ChEBI" id="CHEBI:29105"/>
        <label>2</label>
    </ligand>
</feature>
<dbReference type="Gene3D" id="3.40.50.300">
    <property type="entry name" value="P-loop containing nucleotide triphosphate hydrolases"/>
    <property type="match status" value="2"/>
</dbReference>
<proteinExistence type="inferred from homology"/>
<comment type="similarity">
    <text evidence="11">Belongs to the helicase family. PriA subfamily.</text>
</comment>
<dbReference type="NCBIfam" id="NF004070">
    <property type="entry name" value="PRK05580.2-2"/>
    <property type="match status" value="1"/>
</dbReference>
<dbReference type="EC" id="5.6.2.4" evidence="11"/>
<dbReference type="PROSITE" id="PS51192">
    <property type="entry name" value="HELICASE_ATP_BIND_1"/>
    <property type="match status" value="1"/>
</dbReference>
<dbReference type="InterPro" id="IPR041222">
    <property type="entry name" value="PriA_3primeBD"/>
</dbReference>
<feature type="binding site" evidence="11">
    <location>
        <position position="453"/>
    </location>
    <ligand>
        <name>Zn(2+)</name>
        <dbReference type="ChEBI" id="CHEBI:29105"/>
        <label>2</label>
    </ligand>
</feature>
<dbReference type="SUPFAM" id="SSF52540">
    <property type="entry name" value="P-loop containing nucleoside triphosphate hydrolases"/>
    <property type="match status" value="1"/>
</dbReference>
<dbReference type="Pfam" id="PF00271">
    <property type="entry name" value="Helicase_C"/>
    <property type="match status" value="1"/>
</dbReference>
<dbReference type="InterPro" id="IPR042115">
    <property type="entry name" value="PriA_3primeBD_sf"/>
</dbReference>
<dbReference type="PANTHER" id="PTHR30580">
    <property type="entry name" value="PRIMOSOMAL PROTEIN N"/>
    <property type="match status" value="1"/>
</dbReference>
<keyword evidence="7 11" id="KW-0862">Zinc</keyword>
<dbReference type="InterPro" id="IPR001650">
    <property type="entry name" value="Helicase_C-like"/>
</dbReference>
<evidence type="ECO:0000256" key="8">
    <source>
        <dbReference type="ARBA" id="ARBA00022840"/>
    </source>
</evidence>
<evidence type="ECO:0000256" key="7">
    <source>
        <dbReference type="ARBA" id="ARBA00022833"/>
    </source>
</evidence>
<feature type="domain" description="Helicase ATP-binding" evidence="12">
    <location>
        <begin position="217"/>
        <end position="383"/>
    </location>
</feature>